<comment type="function">
    <text evidence="6">Regulatory subunit of calcineurin, a calcium-dependent, calmodulin stimulated protein phosphatase. Confers calcium sensitivity.</text>
</comment>
<dbReference type="EMBL" id="JANIIK010000038">
    <property type="protein sequence ID" value="KAJ3610928.1"/>
    <property type="molecule type" value="Genomic_DNA"/>
</dbReference>
<keyword evidence="3" id="KW-0677">Repeat</keyword>
<comment type="caution">
    <text evidence="15">The sequence shown here is derived from an EMBL/GenBank/DDBJ whole genome shotgun (WGS) entry which is preliminary data.</text>
</comment>
<organism evidence="15 16">
    <name type="scientific">Muraenolepis orangiensis</name>
    <name type="common">Patagonian moray cod</name>
    <dbReference type="NCBI Taxonomy" id="630683"/>
    <lineage>
        <taxon>Eukaryota</taxon>
        <taxon>Metazoa</taxon>
        <taxon>Chordata</taxon>
        <taxon>Craniata</taxon>
        <taxon>Vertebrata</taxon>
        <taxon>Euteleostomi</taxon>
        <taxon>Actinopterygii</taxon>
        <taxon>Neopterygii</taxon>
        <taxon>Teleostei</taxon>
        <taxon>Neoteleostei</taxon>
        <taxon>Acanthomorphata</taxon>
        <taxon>Zeiogadaria</taxon>
        <taxon>Gadariae</taxon>
        <taxon>Gadiformes</taxon>
        <taxon>Muraenolepidoidei</taxon>
        <taxon>Muraenolepididae</taxon>
        <taxon>Muraenolepis</taxon>
    </lineage>
</organism>
<gene>
    <name evidence="15" type="ORF">NHX12_023018</name>
</gene>
<evidence type="ECO:0000256" key="1">
    <source>
        <dbReference type="ARBA" id="ARBA00009283"/>
    </source>
</evidence>
<feature type="active site" description="Proton acceptor" evidence="9">
    <location>
        <position position="175"/>
    </location>
</feature>
<dbReference type="Gene3D" id="3.30.420.150">
    <property type="entry name" value="Exopolyphosphatase. Domain 2"/>
    <property type="match status" value="1"/>
</dbReference>
<name>A0A9Q0ERA0_9TELE</name>
<dbReference type="FunFam" id="3.30.420.40:FF:000052">
    <property type="entry name" value="Ectonucleoside triphosphate diphosphohydrolase 5"/>
    <property type="match status" value="1"/>
</dbReference>
<dbReference type="Pfam" id="PF13499">
    <property type="entry name" value="EF-hand_7"/>
    <property type="match status" value="2"/>
</dbReference>
<dbReference type="PROSITE" id="PS01238">
    <property type="entry name" value="GDA1_CD39_NTPASE"/>
    <property type="match status" value="1"/>
</dbReference>
<protein>
    <recommendedName>
        <fullName evidence="8">nucleoside diphosphate phosphatase</fullName>
        <ecNumber evidence="8">3.6.1.6</ecNumber>
    </recommendedName>
</protein>
<dbReference type="EC" id="3.6.1.6" evidence="8"/>
<evidence type="ECO:0000256" key="2">
    <source>
        <dbReference type="ARBA" id="ARBA00022723"/>
    </source>
</evidence>
<dbReference type="AlphaFoldDB" id="A0A9Q0ERA0"/>
<evidence type="ECO:0000259" key="14">
    <source>
        <dbReference type="PROSITE" id="PS50222"/>
    </source>
</evidence>
<feature type="domain" description="EF-hand" evidence="14">
    <location>
        <begin position="663"/>
        <end position="698"/>
    </location>
</feature>
<feature type="transmembrane region" description="Helical" evidence="13">
    <location>
        <begin position="6"/>
        <end position="22"/>
    </location>
</feature>
<evidence type="ECO:0000313" key="15">
    <source>
        <dbReference type="EMBL" id="KAJ3610928.1"/>
    </source>
</evidence>
<evidence type="ECO:0000256" key="10">
    <source>
        <dbReference type="PIRSR" id="PIRSR600407-2"/>
    </source>
</evidence>
<proteinExistence type="inferred from homology"/>
<dbReference type="PANTHER" id="PTHR11782:SF99">
    <property type="entry name" value="ECTONUCLEOSIDE TRIPHOSPHATE DIPHOSPHOHYDROLASE 6"/>
    <property type="match status" value="1"/>
</dbReference>
<evidence type="ECO:0000256" key="11">
    <source>
        <dbReference type="RuleBase" id="RU003833"/>
    </source>
</evidence>
<feature type="domain" description="EF-hand" evidence="14">
    <location>
        <begin position="622"/>
        <end position="657"/>
    </location>
</feature>
<evidence type="ECO:0000256" key="5">
    <source>
        <dbReference type="ARBA" id="ARBA00022837"/>
    </source>
</evidence>
<evidence type="ECO:0000313" key="16">
    <source>
        <dbReference type="Proteomes" id="UP001148018"/>
    </source>
</evidence>
<feature type="region of interest" description="Disordered" evidence="12">
    <location>
        <begin position="463"/>
        <end position="487"/>
    </location>
</feature>
<feature type="binding site" evidence="10">
    <location>
        <begin position="205"/>
        <end position="209"/>
    </location>
    <ligand>
        <name>ATP</name>
        <dbReference type="ChEBI" id="CHEBI:30616"/>
    </ligand>
</feature>
<dbReference type="InterPro" id="IPR002048">
    <property type="entry name" value="EF_hand_dom"/>
</dbReference>
<keyword evidence="16" id="KW-1185">Reference proteome</keyword>
<evidence type="ECO:0000256" key="8">
    <source>
        <dbReference type="ARBA" id="ARBA00038863"/>
    </source>
</evidence>
<evidence type="ECO:0000256" key="4">
    <source>
        <dbReference type="ARBA" id="ARBA00022801"/>
    </source>
</evidence>
<dbReference type="GO" id="GO:0005794">
    <property type="term" value="C:Golgi apparatus"/>
    <property type="evidence" value="ECO:0007669"/>
    <property type="project" value="TreeGrafter"/>
</dbReference>
<reference evidence="15" key="1">
    <citation type="submission" date="2022-07" db="EMBL/GenBank/DDBJ databases">
        <title>Chromosome-level genome of Muraenolepis orangiensis.</title>
        <authorList>
            <person name="Kim J."/>
        </authorList>
    </citation>
    <scope>NUCLEOTIDE SEQUENCE</scope>
    <source>
        <strain evidence="15">KU_S4_2022</strain>
        <tissue evidence="15">Muscle</tissue>
    </source>
</reference>
<dbReference type="FunFam" id="1.10.238.10:FF:000047">
    <property type="entry name" value="Calcineurin subunit B type 1"/>
    <property type="match status" value="1"/>
</dbReference>
<dbReference type="OrthoDB" id="6372431at2759"/>
<dbReference type="Pfam" id="PF01150">
    <property type="entry name" value="GDA1_CD39"/>
    <property type="match status" value="1"/>
</dbReference>
<dbReference type="GO" id="GO:0005509">
    <property type="term" value="F:calcium ion binding"/>
    <property type="evidence" value="ECO:0007669"/>
    <property type="project" value="InterPro"/>
</dbReference>
<keyword evidence="5" id="KW-0106">Calcium</keyword>
<dbReference type="CDD" id="cd00051">
    <property type="entry name" value="EFh"/>
    <property type="match status" value="1"/>
</dbReference>
<dbReference type="PANTHER" id="PTHR11782">
    <property type="entry name" value="ADENOSINE/GUANOSINE DIPHOSPHATASE"/>
    <property type="match status" value="1"/>
</dbReference>
<dbReference type="GO" id="GO:0017110">
    <property type="term" value="F:nucleoside diphosphate phosphatase activity"/>
    <property type="evidence" value="ECO:0007669"/>
    <property type="project" value="UniProtKB-EC"/>
</dbReference>
<dbReference type="SMART" id="SM00054">
    <property type="entry name" value="EFh"/>
    <property type="match status" value="4"/>
</dbReference>
<dbReference type="InterPro" id="IPR000407">
    <property type="entry name" value="GDA1_CD39_NTPase"/>
</dbReference>
<comment type="similarity">
    <text evidence="1 11">Belongs to the GDA1/CD39 NTPase family.</text>
</comment>
<keyword evidence="13" id="KW-0472">Membrane</keyword>
<dbReference type="Proteomes" id="UP001148018">
    <property type="component" value="Unassembled WGS sequence"/>
</dbReference>
<feature type="domain" description="EF-hand" evidence="14">
    <location>
        <begin position="585"/>
        <end position="620"/>
    </location>
</feature>
<keyword evidence="2" id="KW-0479">Metal-binding</keyword>
<dbReference type="InterPro" id="IPR011992">
    <property type="entry name" value="EF-hand-dom_pair"/>
</dbReference>
<evidence type="ECO:0000256" key="6">
    <source>
        <dbReference type="ARBA" id="ARBA00023754"/>
    </source>
</evidence>
<dbReference type="PROSITE" id="PS00018">
    <property type="entry name" value="EF_HAND_1"/>
    <property type="match status" value="3"/>
</dbReference>
<keyword evidence="10" id="KW-0067">ATP-binding</keyword>
<evidence type="ECO:0000256" key="12">
    <source>
        <dbReference type="SAM" id="MobiDB-lite"/>
    </source>
</evidence>
<dbReference type="SUPFAM" id="SSF47473">
    <property type="entry name" value="EF-hand"/>
    <property type="match status" value="1"/>
</dbReference>
<evidence type="ECO:0000256" key="7">
    <source>
        <dbReference type="ARBA" id="ARBA00023774"/>
    </source>
</evidence>
<evidence type="ECO:0000256" key="13">
    <source>
        <dbReference type="SAM" id="Phobius"/>
    </source>
</evidence>
<dbReference type="InterPro" id="IPR018247">
    <property type="entry name" value="EF_Hand_1_Ca_BS"/>
</dbReference>
<accession>A0A9Q0ERA0</accession>
<sequence>MRIPKLASVFVVVVCMLAYLIYTKRHYSMYALALYRGPAISQTDTTAGGSFRYGVMFDAGSTGTRIHVFKFLHKPHEVPKLARETFKAITPGLSAYADDPEQCTAGLMELFEVAKGSVPSSLWNNTPLVLKATAGLRLLPGEKATQLLNKVRAVFSESPFLSRHDAVSIMDGTDEGISAWITVNFLTGSLGGAYSSTVGMLDLGGGSTQITFSPQDEKTIQTSPIDYISSIQMFNTSYTLYSHSYLGLGLLSARLAVLGGVEGQDAPGNVELVSPCLAPEHSSQWKHGDVIYTVKGQKEGEPAYESCLTKVEKVLYKKVQKAPETSDVDFYAFSFYYDLAADLGLIDGQKGGTVKVSDYSDAAKRVKSPFMCLDLTYISVLLQELGFHPDKVLKLARTIDHVETSWALGAIFHYMESNRSLEIVRKLNSTVAMLVLIRPSSTPQCCDDHFLFSKHLTGSGGIRGRLRTASTPPPAESPDVGYRTSPSCRASPPIHRLPVPTTPSLHPAALPVPLHRAPRRLSGSSSERHLHLRIVWISPSQTGKMGNEASYPLEMCSHWKRFKKLDLDNSGSLSVEEFMSLPELQQNPLVQRVIDIFDTDGNGEVDFKEFIEGVSQFSVKGDKEQKLRFAFRIYDMDKDGYISNGELFQVLKMMVGNNLKDTQLQQIVDKTIINADKDGDGRISFEEFCAVSRPPSRCPPRRHP</sequence>
<evidence type="ECO:0000256" key="9">
    <source>
        <dbReference type="PIRSR" id="PIRSR600407-1"/>
    </source>
</evidence>
<dbReference type="Gene3D" id="1.10.238.10">
    <property type="entry name" value="EF-hand"/>
    <property type="match status" value="1"/>
</dbReference>
<keyword evidence="13" id="KW-1133">Transmembrane helix</keyword>
<keyword evidence="4 11" id="KW-0378">Hydrolase</keyword>
<keyword evidence="13" id="KW-0812">Transmembrane</keyword>
<dbReference type="GO" id="GO:0005524">
    <property type="term" value="F:ATP binding"/>
    <property type="evidence" value="ECO:0007669"/>
    <property type="project" value="UniProtKB-KW"/>
</dbReference>
<evidence type="ECO:0000256" key="3">
    <source>
        <dbReference type="ARBA" id="ARBA00022737"/>
    </source>
</evidence>
<dbReference type="Gene3D" id="3.30.420.40">
    <property type="match status" value="1"/>
</dbReference>
<comment type="similarity">
    <text evidence="7">Belongs to the calcineurin regulatory subunit family.</text>
</comment>
<dbReference type="PROSITE" id="PS50222">
    <property type="entry name" value="EF_HAND_2"/>
    <property type="match status" value="3"/>
</dbReference>
<keyword evidence="10" id="KW-0547">Nucleotide-binding</keyword>